<feature type="compositionally biased region" description="Polar residues" evidence="2">
    <location>
        <begin position="241"/>
        <end position="251"/>
    </location>
</feature>
<feature type="region of interest" description="Disordered" evidence="2">
    <location>
        <begin position="232"/>
        <end position="287"/>
    </location>
</feature>
<proteinExistence type="predicted"/>
<organism evidence="3">
    <name type="scientific">viral metagenome</name>
    <dbReference type="NCBI Taxonomy" id="1070528"/>
    <lineage>
        <taxon>unclassified sequences</taxon>
        <taxon>metagenomes</taxon>
        <taxon>organismal metagenomes</taxon>
    </lineage>
</organism>
<reference evidence="3" key="1">
    <citation type="journal article" date="2020" name="Nature">
        <title>Giant virus diversity and host interactions through global metagenomics.</title>
        <authorList>
            <person name="Schulz F."/>
            <person name="Roux S."/>
            <person name="Paez-Espino D."/>
            <person name="Jungbluth S."/>
            <person name="Walsh D.A."/>
            <person name="Denef V.J."/>
            <person name="McMahon K.D."/>
            <person name="Konstantinidis K.T."/>
            <person name="Eloe-Fadrosh E.A."/>
            <person name="Kyrpides N.C."/>
            <person name="Woyke T."/>
        </authorList>
    </citation>
    <scope>NUCLEOTIDE SEQUENCE</scope>
    <source>
        <strain evidence="3">GVMAG-S-1035085-51</strain>
    </source>
</reference>
<feature type="compositionally biased region" description="Basic and acidic residues" evidence="2">
    <location>
        <begin position="254"/>
        <end position="268"/>
    </location>
</feature>
<feature type="region of interest" description="Disordered" evidence="2">
    <location>
        <begin position="84"/>
        <end position="181"/>
    </location>
</feature>
<protein>
    <submittedName>
        <fullName evidence="3">Uncharacterized protein</fullName>
    </submittedName>
</protein>
<feature type="compositionally biased region" description="Low complexity" evidence="2">
    <location>
        <begin position="154"/>
        <end position="172"/>
    </location>
</feature>
<dbReference type="AlphaFoldDB" id="A0A6C0M0I4"/>
<sequence length="622" mass="72376">MDNLRSILLSKTNVSQLYQTFMVSNKLMNADISKKTQITNQLVGSMNALYVKIDKSKITSNNLPSLISKFNELVLKKMNEVQRQPPIMQNRLPNSQELPERGLYDKMDSNKDKISPQERLQQLQASRDRDIPDMRKQRPPTPDFSLDGYGKSKPPQQQQQQPQQQQPQQQRQRQQEQRQQEQLVEEDFMAFNGIDQNDNIDVYDTGISMDNFEEDNTPLDQRLRMLEQERNNIAKPPPPSNGNTTMSTPINKQPQREQREQREQKEVQRQPINKPINKPSQVQAVQQKYRQPIQDEPNEDLVPLSEVESILAEQKAYYEGELVKISKVTKQTPEVGKLRMENEMLKKELERISEEGNIISEEQEHNLQVKKQEVIAELEKLREKHEEIDNILHKNIEIEKRLDKKRIILQNTMDKYDTIDYIEVLDSSNEKYDDITSQYTYELNNIYEDVTGIEIEGFTLTTPFNITNENNTISCNDSIITVPYGNYTITSLINCINTINKMFKLEIEESTDYIKLISDQAVDISGTILGVLGLESNNNKQTVHIGSKQYYLPREQLIQVFINSIHVSTLQLNNGKVYNYNNMPTLDDNIVITFKTGTNKDILHYINHRLELKIKTRNDLTI</sequence>
<dbReference type="EMBL" id="MN740623">
    <property type="protein sequence ID" value="QHU36033.1"/>
    <property type="molecule type" value="Genomic_DNA"/>
</dbReference>
<name>A0A6C0M0I4_9ZZZZ</name>
<feature type="compositionally biased region" description="Basic and acidic residues" evidence="2">
    <location>
        <begin position="126"/>
        <end position="136"/>
    </location>
</feature>
<accession>A0A6C0M0I4</accession>
<feature type="compositionally biased region" description="Basic and acidic residues" evidence="2">
    <location>
        <begin position="98"/>
        <end position="116"/>
    </location>
</feature>
<evidence type="ECO:0000313" key="3">
    <source>
        <dbReference type="EMBL" id="QHU36033.1"/>
    </source>
</evidence>
<evidence type="ECO:0000256" key="2">
    <source>
        <dbReference type="SAM" id="MobiDB-lite"/>
    </source>
</evidence>
<feature type="compositionally biased region" description="Polar residues" evidence="2">
    <location>
        <begin position="278"/>
        <end position="287"/>
    </location>
</feature>
<feature type="coiled-coil region" evidence="1">
    <location>
        <begin position="335"/>
        <end position="391"/>
    </location>
</feature>
<evidence type="ECO:0000256" key="1">
    <source>
        <dbReference type="SAM" id="Coils"/>
    </source>
</evidence>
<keyword evidence="1" id="KW-0175">Coiled coil</keyword>